<feature type="compositionally biased region" description="Polar residues" evidence="1">
    <location>
        <begin position="69"/>
        <end position="84"/>
    </location>
</feature>
<sequence>MTAPNISSLLLPPPCYPETLLQQNIAATALSIQMAMSPDIVRLAADTNAVSLAENDDLDQPLDLSVKKNTSSLTVEGPSTSSIARPSVIRNGYTNGPPTRTVEVKRSASSVSYRNSPEPDVSDHFKRSLSGKWPRRSTNYAHYTPPSLSSQSQTNLSTSSSATGGSIDQRSLSPKNMPKRLPPTVGATRSNSMKVGNSARYAQIIIENDHNVEDHFRKALGDQYEKLLKKAQESSNSNSTNEK</sequence>
<keyword evidence="2" id="KW-1185">Reference proteome</keyword>
<feature type="region of interest" description="Disordered" evidence="1">
    <location>
        <begin position="69"/>
        <end position="191"/>
    </location>
</feature>
<dbReference type="InterPro" id="IPR006627">
    <property type="entry name" value="TDU_repeat"/>
</dbReference>
<dbReference type="WBParaSite" id="ACRNAN_scaffold15472.g29297.t1">
    <property type="protein sequence ID" value="ACRNAN_scaffold15472.g29297.t1"/>
    <property type="gene ID" value="ACRNAN_scaffold15472.g29297"/>
</dbReference>
<evidence type="ECO:0000313" key="2">
    <source>
        <dbReference type="Proteomes" id="UP000887540"/>
    </source>
</evidence>
<feature type="compositionally biased region" description="Low complexity" evidence="1">
    <location>
        <begin position="147"/>
        <end position="161"/>
    </location>
</feature>
<proteinExistence type="predicted"/>
<evidence type="ECO:0000256" key="1">
    <source>
        <dbReference type="SAM" id="MobiDB-lite"/>
    </source>
</evidence>
<dbReference type="SMART" id="SM00711">
    <property type="entry name" value="TDU"/>
    <property type="match status" value="2"/>
</dbReference>
<feature type="compositionally biased region" description="Polar residues" evidence="1">
    <location>
        <begin position="162"/>
        <end position="174"/>
    </location>
</feature>
<reference evidence="3" key="1">
    <citation type="submission" date="2022-11" db="UniProtKB">
        <authorList>
            <consortium name="WormBaseParasite"/>
        </authorList>
    </citation>
    <scope>IDENTIFICATION</scope>
</reference>
<organism evidence="2 3">
    <name type="scientific">Acrobeloides nanus</name>
    <dbReference type="NCBI Taxonomy" id="290746"/>
    <lineage>
        <taxon>Eukaryota</taxon>
        <taxon>Metazoa</taxon>
        <taxon>Ecdysozoa</taxon>
        <taxon>Nematoda</taxon>
        <taxon>Chromadorea</taxon>
        <taxon>Rhabditida</taxon>
        <taxon>Tylenchina</taxon>
        <taxon>Cephalobomorpha</taxon>
        <taxon>Cephaloboidea</taxon>
        <taxon>Cephalobidae</taxon>
        <taxon>Acrobeloides</taxon>
    </lineage>
</organism>
<dbReference type="Proteomes" id="UP000887540">
    <property type="component" value="Unplaced"/>
</dbReference>
<evidence type="ECO:0000313" key="3">
    <source>
        <dbReference type="WBParaSite" id="ACRNAN_scaffold15472.g29297.t1"/>
    </source>
</evidence>
<accession>A0A914CW64</accession>
<dbReference type="AlphaFoldDB" id="A0A914CW64"/>
<name>A0A914CW64_9BILA</name>
<protein>
    <submittedName>
        <fullName evidence="3">Uncharacterized protein</fullName>
    </submittedName>
</protein>